<organism evidence="15 16">
    <name type="scientific">Massilia cavernae</name>
    <dbReference type="NCBI Taxonomy" id="2320864"/>
    <lineage>
        <taxon>Bacteria</taxon>
        <taxon>Pseudomonadati</taxon>
        <taxon>Pseudomonadota</taxon>
        <taxon>Betaproteobacteria</taxon>
        <taxon>Burkholderiales</taxon>
        <taxon>Oxalobacteraceae</taxon>
        <taxon>Telluria group</taxon>
        <taxon>Massilia</taxon>
    </lineage>
</organism>
<proteinExistence type="inferred from homology"/>
<gene>
    <name evidence="15" type="ORF">D3872_24315</name>
</gene>
<evidence type="ECO:0000256" key="14">
    <source>
        <dbReference type="SAM" id="Phobius"/>
    </source>
</evidence>
<comment type="similarity">
    <text evidence="2">Belongs to the lipase chaperone family.</text>
</comment>
<evidence type="ECO:0000256" key="8">
    <source>
        <dbReference type="ARBA" id="ARBA00023098"/>
    </source>
</evidence>
<feature type="transmembrane region" description="Helical" evidence="14">
    <location>
        <begin position="45"/>
        <end position="64"/>
    </location>
</feature>
<keyword evidence="8" id="KW-0443">Lipid metabolism</keyword>
<keyword evidence="10" id="KW-0143">Chaperone</keyword>
<evidence type="ECO:0000256" key="5">
    <source>
        <dbReference type="ARBA" id="ARBA00022692"/>
    </source>
</evidence>
<evidence type="ECO:0000256" key="2">
    <source>
        <dbReference type="ARBA" id="ARBA00010358"/>
    </source>
</evidence>
<reference evidence="15 16" key="1">
    <citation type="submission" date="2018-09" db="EMBL/GenBank/DDBJ databases">
        <authorList>
            <person name="Zhu H."/>
        </authorList>
    </citation>
    <scope>NUCLEOTIDE SEQUENCE [LARGE SCALE GENOMIC DNA]</scope>
    <source>
        <strain evidence="15 16">K1S02-61</strain>
    </source>
</reference>
<dbReference type="GO" id="GO:0006457">
    <property type="term" value="P:protein folding"/>
    <property type="evidence" value="ECO:0007669"/>
    <property type="project" value="InterPro"/>
</dbReference>
<evidence type="ECO:0000256" key="10">
    <source>
        <dbReference type="ARBA" id="ARBA00023186"/>
    </source>
</evidence>
<keyword evidence="4" id="KW-0997">Cell inner membrane</keyword>
<evidence type="ECO:0000256" key="4">
    <source>
        <dbReference type="ARBA" id="ARBA00022519"/>
    </source>
</evidence>
<keyword evidence="5 14" id="KW-0812">Transmembrane</keyword>
<dbReference type="GO" id="GO:0005886">
    <property type="term" value="C:plasma membrane"/>
    <property type="evidence" value="ECO:0007669"/>
    <property type="project" value="UniProtKB-SubCell"/>
</dbReference>
<keyword evidence="6" id="KW-0442">Lipid degradation</keyword>
<evidence type="ECO:0000313" key="15">
    <source>
        <dbReference type="EMBL" id="RJG08361.1"/>
    </source>
</evidence>
<evidence type="ECO:0000256" key="11">
    <source>
        <dbReference type="ARBA" id="ARBA00030948"/>
    </source>
</evidence>
<name>A0A418X7E1_9BURK</name>
<dbReference type="Pfam" id="PF03280">
    <property type="entry name" value="Lipase_chap"/>
    <property type="match status" value="1"/>
</dbReference>
<sequence>MVSRAALHQPESGVGFFRTEKRIATDCKSRPITGKRMMKLKTAHVAGGMAAVVAAIFVGVAWFAHEDEAPAAKVVEEENLFAFVRPMDGMQPEAWPKPDAAGTVEVQALVINTDLRQLFDHFLAEQGEKSLNEVRAEAEREIEHRLQPGPAAEAKHLLGRYLDYQRALENADKEALPADGTMATLHAQAEAMRYRRARFLSAQEVQGLFGPYDPLGPHALAKLELYQDPALSNEQKAEKIAALDAHLQTARATGPGQNLRADAGNKVSWRR</sequence>
<evidence type="ECO:0000256" key="1">
    <source>
        <dbReference type="ARBA" id="ARBA00004383"/>
    </source>
</evidence>
<keyword evidence="7 14" id="KW-1133">Transmembrane helix</keyword>
<evidence type="ECO:0000313" key="16">
    <source>
        <dbReference type="Proteomes" id="UP000284006"/>
    </source>
</evidence>
<dbReference type="OrthoDB" id="8903554at2"/>
<dbReference type="InterPro" id="IPR004961">
    <property type="entry name" value="Lipase_chaperone"/>
</dbReference>
<evidence type="ECO:0000256" key="6">
    <source>
        <dbReference type="ARBA" id="ARBA00022963"/>
    </source>
</evidence>
<evidence type="ECO:0000256" key="13">
    <source>
        <dbReference type="SAM" id="MobiDB-lite"/>
    </source>
</evidence>
<dbReference type="GO" id="GO:0051082">
    <property type="term" value="F:unfolded protein binding"/>
    <property type="evidence" value="ECO:0007669"/>
    <property type="project" value="InterPro"/>
</dbReference>
<dbReference type="Proteomes" id="UP000284006">
    <property type="component" value="Unassembled WGS sequence"/>
</dbReference>
<evidence type="ECO:0000256" key="3">
    <source>
        <dbReference type="ARBA" id="ARBA00022475"/>
    </source>
</evidence>
<dbReference type="SUPFAM" id="SSF158855">
    <property type="entry name" value="Lipase chaperone-like"/>
    <property type="match status" value="1"/>
</dbReference>
<evidence type="ECO:0000256" key="7">
    <source>
        <dbReference type="ARBA" id="ARBA00022989"/>
    </source>
</evidence>
<comment type="subcellular location">
    <subcellularLocation>
        <location evidence="1">Cell inner membrane</location>
        <topology evidence="1">Single-pass membrane protein</topology>
        <orientation evidence="1">Periplasmic side</orientation>
    </subcellularLocation>
</comment>
<evidence type="ECO:0000256" key="9">
    <source>
        <dbReference type="ARBA" id="ARBA00023136"/>
    </source>
</evidence>
<evidence type="ECO:0000256" key="12">
    <source>
        <dbReference type="ARBA" id="ARBA00031542"/>
    </source>
</evidence>
<dbReference type="GO" id="GO:0016042">
    <property type="term" value="P:lipid catabolic process"/>
    <property type="evidence" value="ECO:0007669"/>
    <property type="project" value="UniProtKB-KW"/>
</dbReference>
<dbReference type="AlphaFoldDB" id="A0A418X7E1"/>
<comment type="caution">
    <text evidence="15">The sequence shown here is derived from an EMBL/GenBank/DDBJ whole genome shotgun (WGS) entry which is preliminary data.</text>
</comment>
<keyword evidence="3" id="KW-1003">Cell membrane</keyword>
<keyword evidence="9 14" id="KW-0472">Membrane</keyword>
<protein>
    <recommendedName>
        <fullName evidence="11">Lipase helper protein</fullName>
    </recommendedName>
    <alternativeName>
        <fullName evidence="12">Lipase modulator</fullName>
    </alternativeName>
</protein>
<keyword evidence="16" id="KW-1185">Reference proteome</keyword>
<accession>A0A418X7E1</accession>
<dbReference type="EMBL" id="QYUP01000195">
    <property type="protein sequence ID" value="RJG08361.1"/>
    <property type="molecule type" value="Genomic_DNA"/>
</dbReference>
<feature type="region of interest" description="Disordered" evidence="13">
    <location>
        <begin position="251"/>
        <end position="271"/>
    </location>
</feature>